<dbReference type="PROSITE" id="PS50860">
    <property type="entry name" value="AA_TRNA_LIGASE_II_ALA"/>
    <property type="match status" value="1"/>
</dbReference>
<dbReference type="GO" id="GO:0006419">
    <property type="term" value="P:alanyl-tRNA aminoacylation"/>
    <property type="evidence" value="ECO:0007669"/>
    <property type="project" value="InterPro"/>
</dbReference>
<dbReference type="GO" id="GO:0004813">
    <property type="term" value="F:alanine-tRNA ligase activity"/>
    <property type="evidence" value="ECO:0007669"/>
    <property type="project" value="InterPro"/>
</dbReference>
<dbReference type="Gene3D" id="2.40.30.130">
    <property type="match status" value="1"/>
</dbReference>
<dbReference type="Pfam" id="PF07973">
    <property type="entry name" value="tRNA_SAD"/>
    <property type="match status" value="1"/>
</dbReference>
<proteinExistence type="inferred from homology"/>
<comment type="cofactor">
    <cofactor evidence="1">
        <name>Zn(2+)</name>
        <dbReference type="ChEBI" id="CHEBI:29105"/>
    </cofactor>
</comment>
<evidence type="ECO:0000256" key="2">
    <source>
        <dbReference type="ARBA" id="ARBA00004496"/>
    </source>
</evidence>
<evidence type="ECO:0000256" key="3">
    <source>
        <dbReference type="ARBA" id="ARBA00008429"/>
    </source>
</evidence>
<accession>A0A086SXR2</accession>
<keyword evidence="6" id="KW-1185">Reference proteome</keyword>
<evidence type="ECO:0000259" key="4">
    <source>
        <dbReference type="PROSITE" id="PS50860"/>
    </source>
</evidence>
<dbReference type="Proteomes" id="UP000029964">
    <property type="component" value="Unassembled WGS sequence"/>
</dbReference>
<comment type="caution">
    <text evidence="5">The sequence shown here is derived from an EMBL/GenBank/DDBJ whole genome shotgun (WGS) entry which is preliminary data.</text>
</comment>
<evidence type="ECO:0000313" key="5">
    <source>
        <dbReference type="EMBL" id="KFH41894.1"/>
    </source>
</evidence>
<evidence type="ECO:0000313" key="6">
    <source>
        <dbReference type="Proteomes" id="UP000029964"/>
    </source>
</evidence>
<dbReference type="HOGENOM" id="CLU_004485_3_0_1"/>
<dbReference type="AlphaFoldDB" id="A0A086SXR2"/>
<dbReference type="InterPro" id="IPR018165">
    <property type="entry name" value="Ala-tRNA-synth_IIc_core"/>
</dbReference>
<sequence length="290" mass="31015">MKDRQEDHSSSAASVKIVINPATMESIAKTELLYHKGDPPLTATVTVLVCIPFTQLVDDLKPLFKGAPEDAYIVATDKTVFYAKGGGQPADVGTMNTDSAAGAVFQVRGVMRAPSGAVLHLGTFEGAGGPFQVGHAVQQQVDAETRNLHSRIHDGGHIVSLAIRRLAPTIGEVTDLKAQHYPDSSWVEFKGLIDGKHKAEIEAAANAVVEQDLPITVCWWSKDELVERCLAVPDTLHIPQGELARAVDIEGAGAYACGGTHMRTTGEVGRITVRKISRQKGISKVSYCLA</sequence>
<dbReference type="InterPro" id="IPR051335">
    <property type="entry name" value="Alanyl-tRNA_Editing_Enzymes"/>
</dbReference>
<organism evidence="5 6">
    <name type="scientific">Hapsidospora chrysogenum (strain ATCC 11550 / CBS 779.69 / DSM 880 / IAM 14645 / JCM 23072 / IMI 49137)</name>
    <name type="common">Acremonium chrysogenum</name>
    <dbReference type="NCBI Taxonomy" id="857340"/>
    <lineage>
        <taxon>Eukaryota</taxon>
        <taxon>Fungi</taxon>
        <taxon>Dikarya</taxon>
        <taxon>Ascomycota</taxon>
        <taxon>Pezizomycotina</taxon>
        <taxon>Sordariomycetes</taxon>
        <taxon>Hypocreomycetidae</taxon>
        <taxon>Hypocreales</taxon>
        <taxon>Bionectriaceae</taxon>
        <taxon>Hapsidospora</taxon>
    </lineage>
</organism>
<evidence type="ECO:0000256" key="1">
    <source>
        <dbReference type="ARBA" id="ARBA00001947"/>
    </source>
</evidence>
<dbReference type="SUPFAM" id="SSF55186">
    <property type="entry name" value="ThrRS/AlaRS common domain"/>
    <property type="match status" value="1"/>
</dbReference>
<dbReference type="InterPro" id="IPR012947">
    <property type="entry name" value="tRNA_SAD"/>
</dbReference>
<dbReference type="GO" id="GO:0005524">
    <property type="term" value="F:ATP binding"/>
    <property type="evidence" value="ECO:0007669"/>
    <property type="project" value="InterPro"/>
</dbReference>
<dbReference type="EMBL" id="JPKY01000111">
    <property type="protein sequence ID" value="KFH41894.1"/>
    <property type="molecule type" value="Genomic_DNA"/>
</dbReference>
<dbReference type="SMART" id="SM00863">
    <property type="entry name" value="tRNA_SAD"/>
    <property type="match status" value="1"/>
</dbReference>
<dbReference type="InterPro" id="IPR009000">
    <property type="entry name" value="Transl_B-barrel_sf"/>
</dbReference>
<feature type="domain" description="Alanyl-transfer RNA synthetases family profile" evidence="4">
    <location>
        <begin position="1"/>
        <end position="273"/>
    </location>
</feature>
<gene>
    <name evidence="5" type="ORF">ACRE_073920</name>
</gene>
<comment type="subcellular location">
    <subcellularLocation>
        <location evidence="2">Cytoplasm</location>
    </subcellularLocation>
</comment>
<dbReference type="InterPro" id="IPR018164">
    <property type="entry name" value="Ala-tRNA-synth_IIc_N"/>
</dbReference>
<dbReference type="Gene3D" id="3.30.980.10">
    <property type="entry name" value="Threonyl-trna Synthetase, Chain A, domain 2"/>
    <property type="match status" value="1"/>
</dbReference>
<dbReference type="STRING" id="857340.A0A086SXR2"/>
<dbReference type="PANTHER" id="PTHR43462">
    <property type="entry name" value="ALANYL-TRNA EDITING PROTEIN"/>
    <property type="match status" value="1"/>
</dbReference>
<dbReference type="PANTHER" id="PTHR43462:SF2">
    <property type="entry name" value="THREONYL AND ALANYL TRNA SYNTHETASE SECOND ADDITIONAL DOMAIN-CONTAINING PROTEIN"/>
    <property type="match status" value="1"/>
</dbReference>
<dbReference type="Pfam" id="PF01411">
    <property type="entry name" value="tRNA-synt_2c"/>
    <property type="match status" value="1"/>
</dbReference>
<dbReference type="InterPro" id="IPR018163">
    <property type="entry name" value="Thr/Ala-tRNA-synth_IIc_edit"/>
</dbReference>
<name>A0A086SXR2_HAPC1</name>
<reference evidence="6" key="1">
    <citation type="journal article" date="2014" name="Genome Announc.">
        <title>Genome sequence and annotation of Acremonium chrysogenum, producer of the beta-lactam antibiotic cephalosporin C.</title>
        <authorList>
            <person name="Terfehr D."/>
            <person name="Dahlmann T.A."/>
            <person name="Specht T."/>
            <person name="Zadra I."/>
            <person name="Kuernsteiner H."/>
            <person name="Kueck U."/>
        </authorList>
    </citation>
    <scope>NUCLEOTIDE SEQUENCE [LARGE SCALE GENOMIC DNA]</scope>
    <source>
        <strain evidence="6">ATCC 11550 / CBS 779.69 / DSM 880 / IAM 14645 / JCM 23072 / IMI 49137</strain>
    </source>
</reference>
<comment type="similarity">
    <text evidence="3">Belongs to the class-II aminoacyl-tRNA synthetase family. Alax-L subfamily.</text>
</comment>
<dbReference type="SUPFAM" id="SSF50447">
    <property type="entry name" value="Translation proteins"/>
    <property type="match status" value="1"/>
</dbReference>
<dbReference type="OrthoDB" id="288942at2759"/>
<dbReference type="GO" id="GO:0005737">
    <property type="term" value="C:cytoplasm"/>
    <property type="evidence" value="ECO:0007669"/>
    <property type="project" value="UniProtKB-SubCell"/>
</dbReference>
<protein>
    <submittedName>
        <fullName evidence="5">Alanyl-tRNA editing protein AlaX-M-like protein</fullName>
    </submittedName>
</protein>
<dbReference type="GO" id="GO:0003676">
    <property type="term" value="F:nucleic acid binding"/>
    <property type="evidence" value="ECO:0007669"/>
    <property type="project" value="InterPro"/>
</dbReference>